<dbReference type="PANTHER" id="PTHR35802:SF1">
    <property type="entry name" value="PROTEASE SYNTHASE AND SPORULATION PROTEIN PAI 2"/>
    <property type="match status" value="1"/>
</dbReference>
<dbReference type="InterPro" id="IPR012349">
    <property type="entry name" value="Split_barrel_FMN-bd"/>
</dbReference>
<dbReference type="Pfam" id="PF04299">
    <property type="entry name" value="FMN_bind_2"/>
    <property type="match status" value="1"/>
</dbReference>
<dbReference type="PIRSF" id="PIRSF010372">
    <property type="entry name" value="PaiB"/>
    <property type="match status" value="1"/>
</dbReference>
<dbReference type="RefSeq" id="WP_252166870.1">
    <property type="nucleotide sequence ID" value="NZ_CP084930.1"/>
</dbReference>
<reference evidence="1" key="1">
    <citation type="journal article" date="2022" name="Toxins">
        <title>Genomic Analysis of Sphingopyxis sp. USTB-05 for Biodegrading Cyanobacterial Hepatotoxins.</title>
        <authorList>
            <person name="Liu C."/>
            <person name="Xu Q."/>
            <person name="Zhao Z."/>
            <person name="Zhang H."/>
            <person name="Liu X."/>
            <person name="Yin C."/>
            <person name="Liu Y."/>
            <person name="Yan H."/>
        </authorList>
    </citation>
    <scope>NUCLEOTIDE SEQUENCE</scope>
    <source>
        <strain evidence="1">NBD5</strain>
    </source>
</reference>
<name>A0ABY4X826_9SPHN</name>
<organism evidence="1 2">
    <name type="scientific">Sphingomonas morindae</name>
    <dbReference type="NCBI Taxonomy" id="1541170"/>
    <lineage>
        <taxon>Bacteria</taxon>
        <taxon>Pseudomonadati</taxon>
        <taxon>Pseudomonadota</taxon>
        <taxon>Alphaproteobacteria</taxon>
        <taxon>Sphingomonadales</taxon>
        <taxon>Sphingomonadaceae</taxon>
        <taxon>Sphingomonas</taxon>
    </lineage>
</organism>
<dbReference type="SUPFAM" id="SSF50475">
    <property type="entry name" value="FMN-binding split barrel"/>
    <property type="match status" value="1"/>
</dbReference>
<gene>
    <name evidence="1" type="ORF">LHA26_00845</name>
</gene>
<evidence type="ECO:0000313" key="1">
    <source>
        <dbReference type="EMBL" id="USI73059.1"/>
    </source>
</evidence>
<keyword evidence="2" id="KW-1185">Reference proteome</keyword>
<evidence type="ECO:0000313" key="2">
    <source>
        <dbReference type="Proteomes" id="UP001056937"/>
    </source>
</evidence>
<proteinExistence type="predicted"/>
<dbReference type="Proteomes" id="UP001056937">
    <property type="component" value="Chromosome 1"/>
</dbReference>
<dbReference type="InterPro" id="IPR007396">
    <property type="entry name" value="TR_PAI2-type"/>
</dbReference>
<accession>A0ABY4X826</accession>
<protein>
    <submittedName>
        <fullName evidence="1">FMN-binding negative transcriptional regulator</fullName>
    </submittedName>
</protein>
<dbReference type="EMBL" id="CP084930">
    <property type="protein sequence ID" value="USI73059.1"/>
    <property type="molecule type" value="Genomic_DNA"/>
</dbReference>
<dbReference type="Gene3D" id="2.30.110.10">
    <property type="entry name" value="Electron Transport, Fmn-binding Protein, Chain A"/>
    <property type="match status" value="1"/>
</dbReference>
<dbReference type="PANTHER" id="PTHR35802">
    <property type="entry name" value="PROTEASE SYNTHASE AND SPORULATION PROTEIN PAI 2"/>
    <property type="match status" value="1"/>
</dbReference>
<sequence>MYRPPAFRETHPERLHAAIRAHPLATLVSHGAAGLTANLIPFTLHGEGAAAVLRAHLARANDQLADLRQSAPVLVIFQGPQAYVSPGWYPTKAEHGKVVPTWNYIMVQVRGTPRVIDCPVWLRAQIDQLTDAQEGGRARPWRLEDAPDGFVAAQMGGIVGLEIPVSHIEGKWKLSQNQPERNRIGVEQGLRADGRADMAEMMAARRAPD</sequence>